<dbReference type="RefSeq" id="WP_187719859.1">
    <property type="nucleotide sequence ID" value="NZ_BAABBL010000008.1"/>
</dbReference>
<name>A0A7H0H2F5_9ACTN</name>
<sequence>MSSDFKVGSFVTRRIHQLVGADPGRMSPNSKALLAQLRQAAAAEPGTAPAVWAVTLEGIPADLPRGYRERAEQAVHIALTQFAVHQQSRSRNMHDPKQPFGRAVRRLADISNKAEPHESPVYRRFTAMSTASTLPGLLAHSRGLITQLRTHEIAFDYGRYAEDLYWFLAPSGARDVHRRWGRDFHYLQTESNEGVSE</sequence>
<proteinExistence type="predicted"/>
<protein>
    <submittedName>
        <fullName evidence="1">Type I-E CRISPR-associated protein Cse2/CasB</fullName>
    </submittedName>
</protein>
<organism evidence="1 2">
    <name type="scientific">Tessaracoccus defluvii</name>
    <dbReference type="NCBI Taxonomy" id="1285901"/>
    <lineage>
        <taxon>Bacteria</taxon>
        <taxon>Bacillati</taxon>
        <taxon>Actinomycetota</taxon>
        <taxon>Actinomycetes</taxon>
        <taxon>Propionibacteriales</taxon>
        <taxon>Propionibacteriaceae</taxon>
        <taxon>Tessaracoccus</taxon>
    </lineage>
</organism>
<reference evidence="1 2" key="1">
    <citation type="submission" date="2020-08" db="EMBL/GenBank/DDBJ databases">
        <title>Genome sequence of Tessaracoccus defluvii JCM 17540T.</title>
        <authorList>
            <person name="Hyun D.-W."/>
            <person name="Bae J.-W."/>
        </authorList>
    </citation>
    <scope>NUCLEOTIDE SEQUENCE [LARGE SCALE GENOMIC DNA]</scope>
    <source>
        <strain evidence="1 2">JCM 17540</strain>
    </source>
</reference>
<dbReference type="KEGG" id="tdf:H9L22_10435"/>
<dbReference type="Proteomes" id="UP000516117">
    <property type="component" value="Chromosome"/>
</dbReference>
<evidence type="ECO:0000313" key="2">
    <source>
        <dbReference type="Proteomes" id="UP000516117"/>
    </source>
</evidence>
<dbReference type="EMBL" id="CP060789">
    <property type="protein sequence ID" value="QNP54721.1"/>
    <property type="molecule type" value="Genomic_DNA"/>
</dbReference>
<dbReference type="InterPro" id="IPR013382">
    <property type="entry name" value="CRISPR-assoc_prot_Cse2"/>
</dbReference>
<dbReference type="InterPro" id="IPR038287">
    <property type="entry name" value="Cse2_sf"/>
</dbReference>
<dbReference type="Pfam" id="PF09485">
    <property type="entry name" value="CRISPR_Cse2"/>
    <property type="match status" value="1"/>
</dbReference>
<dbReference type="AlphaFoldDB" id="A0A7H0H2F5"/>
<dbReference type="NCBIfam" id="TIGR02548">
    <property type="entry name" value="casB_cse2"/>
    <property type="match status" value="1"/>
</dbReference>
<dbReference type="CDD" id="cd09731">
    <property type="entry name" value="Cse2_I-E"/>
    <property type="match status" value="1"/>
</dbReference>
<gene>
    <name evidence="1" type="primary">casB</name>
    <name evidence="1" type="ORF">H9L22_10435</name>
</gene>
<dbReference type="Gene3D" id="1.10.520.40">
    <property type="entry name" value="CRISPR-associated protein Cse2"/>
    <property type="match status" value="1"/>
</dbReference>
<evidence type="ECO:0000313" key="1">
    <source>
        <dbReference type="EMBL" id="QNP54721.1"/>
    </source>
</evidence>
<keyword evidence="2" id="KW-1185">Reference proteome</keyword>
<accession>A0A7H0H2F5</accession>